<feature type="region of interest" description="Disordered" evidence="2">
    <location>
        <begin position="1"/>
        <end position="90"/>
    </location>
</feature>
<dbReference type="EMBL" id="JALQCY010000004">
    <property type="protein sequence ID" value="MCK9794872.1"/>
    <property type="molecule type" value="Genomic_DNA"/>
</dbReference>
<name>A0ABT0J5U3_9MICO</name>
<keyword evidence="3" id="KW-0812">Transmembrane</keyword>
<dbReference type="RefSeq" id="WP_416344733.1">
    <property type="nucleotide sequence ID" value="NZ_JALQCY010000004.1"/>
</dbReference>
<proteinExistence type="predicted"/>
<evidence type="ECO:0000313" key="4">
    <source>
        <dbReference type="EMBL" id="MCK9794872.1"/>
    </source>
</evidence>
<keyword evidence="5" id="KW-1185">Reference proteome</keyword>
<sequence>MPARRPTSPAARRPASRPSGARGGSARPTTTSNGSVGTKPKAPAKGSKSTGASKGKIPGAAKGSGKSPGKGTASSRRGSRRPAGPAREDRRRSRYGLVLPEVLTVRLVVLSVVVLLAVVLLLPTVRGAMQQSHELDRLRAELAQNQAERDRLEVELGRWEDRSYVEEQARSRLSFVMPSDKVWRVVDPDAVGGDDVDPVTGEAVDAGPVGTATGASVPWYQSVWESVQVADGPAATPADDPVPTPSGSPSPGPSEDR</sequence>
<dbReference type="InterPro" id="IPR007060">
    <property type="entry name" value="FtsL/DivIC"/>
</dbReference>
<accession>A0ABT0J5U3</accession>
<feature type="compositionally biased region" description="Low complexity" evidence="2">
    <location>
        <begin position="1"/>
        <end position="28"/>
    </location>
</feature>
<evidence type="ECO:0000256" key="2">
    <source>
        <dbReference type="SAM" id="MobiDB-lite"/>
    </source>
</evidence>
<evidence type="ECO:0000256" key="1">
    <source>
        <dbReference type="SAM" id="Coils"/>
    </source>
</evidence>
<organism evidence="4 5">
    <name type="scientific">Isoptericola peretonis</name>
    <dbReference type="NCBI Taxonomy" id="2918523"/>
    <lineage>
        <taxon>Bacteria</taxon>
        <taxon>Bacillati</taxon>
        <taxon>Actinomycetota</taxon>
        <taxon>Actinomycetes</taxon>
        <taxon>Micrococcales</taxon>
        <taxon>Promicromonosporaceae</taxon>
        <taxon>Isoptericola</taxon>
    </lineage>
</organism>
<keyword evidence="3" id="KW-1133">Transmembrane helix</keyword>
<gene>
    <name evidence="4" type="ORF">M1843_14060</name>
</gene>
<keyword evidence="1" id="KW-0175">Coiled coil</keyword>
<comment type="caution">
    <text evidence="4">The sequence shown here is derived from an EMBL/GenBank/DDBJ whole genome shotgun (WGS) entry which is preliminary data.</text>
</comment>
<dbReference type="Proteomes" id="UP001651050">
    <property type="component" value="Unassembled WGS sequence"/>
</dbReference>
<feature type="coiled-coil region" evidence="1">
    <location>
        <begin position="128"/>
        <end position="162"/>
    </location>
</feature>
<feature type="region of interest" description="Disordered" evidence="2">
    <location>
        <begin position="228"/>
        <end position="257"/>
    </location>
</feature>
<feature type="transmembrane region" description="Helical" evidence="3">
    <location>
        <begin position="97"/>
        <end position="122"/>
    </location>
</feature>
<feature type="compositionally biased region" description="Low complexity" evidence="2">
    <location>
        <begin position="41"/>
        <end position="85"/>
    </location>
</feature>
<protein>
    <submittedName>
        <fullName evidence="4">Septum formation initiator family protein</fullName>
    </submittedName>
</protein>
<keyword evidence="3" id="KW-0472">Membrane</keyword>
<feature type="compositionally biased region" description="Low complexity" evidence="2">
    <location>
        <begin position="229"/>
        <end position="239"/>
    </location>
</feature>
<evidence type="ECO:0000313" key="5">
    <source>
        <dbReference type="Proteomes" id="UP001651050"/>
    </source>
</evidence>
<feature type="compositionally biased region" description="Pro residues" evidence="2">
    <location>
        <begin position="240"/>
        <end position="257"/>
    </location>
</feature>
<reference evidence="4 5" key="1">
    <citation type="submission" date="2022-02" db="EMBL/GenBank/DDBJ databases">
        <title>The car tank lid bacteriome: a reservoir of bacteria with potential in bioremediation of fuel.</title>
        <authorList>
            <person name="Vidal-Verdu A."/>
            <person name="Gomez-Martinez D."/>
            <person name="Latorre-Perez A."/>
            <person name="Pereto J."/>
            <person name="Porcar M."/>
        </authorList>
    </citation>
    <scope>NUCLEOTIDE SEQUENCE [LARGE SCALE GENOMIC DNA]</scope>
    <source>
        <strain evidence="4 5">4D.3</strain>
    </source>
</reference>
<evidence type="ECO:0000256" key="3">
    <source>
        <dbReference type="SAM" id="Phobius"/>
    </source>
</evidence>
<dbReference type="Pfam" id="PF04977">
    <property type="entry name" value="DivIC"/>
    <property type="match status" value="1"/>
</dbReference>